<organism evidence="14 15">
    <name type="scientific">Cynoglossus semilaevis</name>
    <name type="common">Tongue sole</name>
    <dbReference type="NCBI Taxonomy" id="244447"/>
    <lineage>
        <taxon>Eukaryota</taxon>
        <taxon>Metazoa</taxon>
        <taxon>Chordata</taxon>
        <taxon>Craniata</taxon>
        <taxon>Vertebrata</taxon>
        <taxon>Euteleostomi</taxon>
        <taxon>Actinopterygii</taxon>
        <taxon>Neopterygii</taxon>
        <taxon>Teleostei</taxon>
        <taxon>Neoteleostei</taxon>
        <taxon>Acanthomorphata</taxon>
        <taxon>Carangaria</taxon>
        <taxon>Pleuronectiformes</taxon>
        <taxon>Pleuronectoidei</taxon>
        <taxon>Cynoglossidae</taxon>
        <taxon>Cynoglossinae</taxon>
        <taxon>Cynoglossus</taxon>
    </lineage>
</organism>
<dbReference type="Gene3D" id="1.10.10.60">
    <property type="entry name" value="Homeodomain-like"/>
    <property type="match status" value="1"/>
</dbReference>
<dbReference type="GO" id="GO:0004722">
    <property type="term" value="F:protein serine/threonine phosphatase activity"/>
    <property type="evidence" value="ECO:0007669"/>
    <property type="project" value="UniProtKB-EC"/>
</dbReference>
<keyword evidence="5" id="KW-0378">Hydrolase</keyword>
<dbReference type="PROSITE" id="PS00383">
    <property type="entry name" value="TYR_PHOSPHATASE_1"/>
    <property type="match status" value="1"/>
</dbReference>
<protein>
    <recommendedName>
        <fullName evidence="3">protein-serine/threonine phosphatase</fullName>
        <ecNumber evidence="3">3.1.3.16</ecNumber>
    </recommendedName>
</protein>
<feature type="domain" description="Tyrosine-protein phosphatase" evidence="11">
    <location>
        <begin position="309"/>
        <end position="450"/>
    </location>
</feature>
<dbReference type="GO" id="GO:0003779">
    <property type="term" value="F:actin binding"/>
    <property type="evidence" value="ECO:0007669"/>
    <property type="project" value="InterPro"/>
</dbReference>
<dbReference type="PROSITE" id="PS51998">
    <property type="entry name" value="DEK_C"/>
    <property type="match status" value="1"/>
</dbReference>
<dbReference type="STRING" id="244447.ENSCSEP00000028267"/>
<keyword evidence="15" id="KW-1185">Reference proteome</keyword>
<dbReference type="Pfam" id="PF08766">
    <property type="entry name" value="DEK_C"/>
    <property type="match status" value="1"/>
</dbReference>
<dbReference type="CTD" id="557912"/>
<sequence length="1212" mass="133872">MALVTVQRSPTPSTSSSPCVSESGSGEDDRRSQPRSISESFLTVKGAALFLPRGNGSSTSSASRFSQLRSKHAGDIQQHLQTMFTLLRPEDNIKLAVRLESVHPQFTRYMVVVSTNGRQDTEESVVLGMDFSPIDSSCSVGLVLPLWSDTLIHLDGDGGFSVSTDSRVHIFKPVSVQAMWSALQSLHKACEVARSHNYFPGSLFLTWVSYYQSRVSSDQALINEWNAMQDVQSHRADSPVLFSDAPTERELTERQIKTSLREIMMQKDLENVTCKEIRTELEMHMTCNLREFKEFIDNEMIVILGQMDSPTEIFDHVFLGSEWNASNLEELQDSGVQYILNVTREIDNFFPGVFEYHNIRVYDEEATDLLAYWNDTYKFISRAKKAGSKCLVHCKMGISRSAATVIAYAMKEYGWDLKKAFDYVKARRAVTKPNPSFMRQLEEYQGILLASRQRHNKLWRSHSDSDLSEHHEPLSKSYGQPHSLGRSDPHNQVSSAPGPSVIELLESMGSPPNAGRISLQDTSTQSNQLSSVSSEGAATLTNDTVTENLETTVPSPVVHGNESTAGSVSQLSQPLSNGLCDPEEQQSSASFYQPTAATVVPEPQKTDVVTVAESVVVGQPHPPPSLHHLPTSPAPSLTPTCVDKDNKPQEIPVANLITVSVPQPKTTQSPSTQSTEPPCVSAPVPVKKVDCDPQMCGLSSEGVAVDPPSANDFISYTSAIPKDDEVLLGHSADHINFFSAREKFKGMSQDGKTHCAAVQQSPPLKSCAKEQLLLHDMSNIGEKEEEKRKDIINAVQATGPKLAVHTDSSSFSRLSQPLVLQDLDVLMSVQEMKDIHISSKNEAENVKEEVKNKEEDEVGTARLYRDWTRGSVRRVTQQLEERMKQEHETPATCSSSPPFVSGSTSCSQGHMPSVNPTSVEDDRTFELIKRESGDKTEEGAHGYNDASTKVHKLQPADIRMLSTSYPFHHVSLSPFASVNFLCLEGVTEMESATDWNYTTVGPPSDIVLRETWETLCELSAFLQQVSTEGVHKTRCVDQVFGLGAGAPQTRCSSIQKKVREVEARIRQAGLTPPSQMKRSASLAKLGCLELLANDLSEWELSRTSVCLPSAIPTVHIGDDSKKQRVQACLSSADQQHDVPGDDVEHLSEPEETSTVVSLSSHCSSQRETSDNPDLESVHSPDLSLMTTRQQYGRTHPLRRLKKRTVSTVYHTM</sequence>
<dbReference type="OMA" id="TDDHQTC"/>
<comment type="similarity">
    <text evidence="2">Belongs to the protein-tyrosine phosphatase family.</text>
</comment>
<dbReference type="InterPro" id="IPR043587">
    <property type="entry name" value="Phosphatase_SSH-like"/>
</dbReference>
<evidence type="ECO:0000256" key="5">
    <source>
        <dbReference type="ARBA" id="ARBA00022801"/>
    </source>
</evidence>
<dbReference type="InterPro" id="IPR000340">
    <property type="entry name" value="Dual-sp_phosphatase_cat-dom"/>
</dbReference>
<feature type="compositionally biased region" description="Basic and acidic residues" evidence="10">
    <location>
        <begin position="461"/>
        <end position="474"/>
    </location>
</feature>
<dbReference type="EC" id="3.1.3.16" evidence="3"/>
<dbReference type="Gene3D" id="3.90.190.10">
    <property type="entry name" value="Protein tyrosine phosphatase superfamily"/>
    <property type="match status" value="1"/>
</dbReference>
<dbReference type="Ensembl" id="ENSCSET00000028644.1">
    <property type="protein sequence ID" value="ENSCSEP00000028267.1"/>
    <property type="gene ID" value="ENSCSEG00000018059.1"/>
</dbReference>
<name>A0A3P8WP56_CYNSE</name>
<dbReference type="GeneTree" id="ENSGT00940000157430"/>
<feature type="region of interest" description="Disordered" evidence="10">
    <location>
        <begin position="1130"/>
        <end position="1190"/>
    </location>
</feature>
<keyword evidence="9" id="KW-0175">Coiled coil</keyword>
<dbReference type="PROSITE" id="PS50056">
    <property type="entry name" value="TYR_PHOSPHATASE_2"/>
    <property type="match status" value="1"/>
</dbReference>
<dbReference type="PANTHER" id="PTHR45864">
    <property type="entry name" value="SLINGSHOT PROTEIN PHOSPHATASE HOMOLOG"/>
    <property type="match status" value="1"/>
</dbReference>
<evidence type="ECO:0000259" key="11">
    <source>
        <dbReference type="PROSITE" id="PS50054"/>
    </source>
</evidence>
<comment type="catalytic activity">
    <reaction evidence="8">
        <text>O-phospho-L-threonyl-[protein] + H2O = L-threonyl-[protein] + phosphate</text>
        <dbReference type="Rhea" id="RHEA:47004"/>
        <dbReference type="Rhea" id="RHEA-COMP:11060"/>
        <dbReference type="Rhea" id="RHEA-COMP:11605"/>
        <dbReference type="ChEBI" id="CHEBI:15377"/>
        <dbReference type="ChEBI" id="CHEBI:30013"/>
        <dbReference type="ChEBI" id="CHEBI:43474"/>
        <dbReference type="ChEBI" id="CHEBI:61977"/>
        <dbReference type="EC" id="3.1.3.16"/>
    </reaction>
</comment>
<dbReference type="InterPro" id="IPR029021">
    <property type="entry name" value="Prot-tyrosine_phosphatase-like"/>
</dbReference>
<evidence type="ECO:0000313" key="14">
    <source>
        <dbReference type="Ensembl" id="ENSCSEP00000028267.1"/>
    </source>
</evidence>
<evidence type="ECO:0000256" key="10">
    <source>
        <dbReference type="SAM" id="MobiDB-lite"/>
    </source>
</evidence>
<dbReference type="GO" id="GO:0030837">
    <property type="term" value="P:negative regulation of actin filament polymerization"/>
    <property type="evidence" value="ECO:0007669"/>
    <property type="project" value="InterPro"/>
</dbReference>
<evidence type="ECO:0000259" key="13">
    <source>
        <dbReference type="PROSITE" id="PS51998"/>
    </source>
</evidence>
<dbReference type="OrthoDB" id="5779068at2759"/>
<proteinExistence type="inferred from homology"/>
<feature type="region of interest" description="Disordered" evidence="10">
    <location>
        <begin position="460"/>
        <end position="543"/>
    </location>
</feature>
<evidence type="ECO:0000256" key="8">
    <source>
        <dbReference type="ARBA" id="ARBA00048336"/>
    </source>
</evidence>
<dbReference type="AlphaFoldDB" id="A0A3P8WP56"/>
<feature type="compositionally biased region" description="Low complexity" evidence="10">
    <location>
        <begin position="660"/>
        <end position="678"/>
    </location>
</feature>
<evidence type="ECO:0000256" key="9">
    <source>
        <dbReference type="SAM" id="Coils"/>
    </source>
</evidence>
<feature type="compositionally biased region" description="Basic and acidic residues" evidence="10">
    <location>
        <begin position="1134"/>
        <end position="1148"/>
    </location>
</feature>
<feature type="region of interest" description="Disordered" evidence="10">
    <location>
        <begin position="882"/>
        <end position="920"/>
    </location>
</feature>
<dbReference type="InterPro" id="IPR014876">
    <property type="entry name" value="DEK_C"/>
</dbReference>
<dbReference type="FunCoup" id="A0A3P8WP56">
    <property type="interactions" value="232"/>
</dbReference>
<comment type="subcellular location">
    <subcellularLocation>
        <location evidence="1">Cytoplasm</location>
        <location evidence="1">Cytoskeleton</location>
    </subcellularLocation>
</comment>
<dbReference type="SMART" id="SM00195">
    <property type="entry name" value="DSPc"/>
    <property type="match status" value="1"/>
</dbReference>
<reference evidence="14 15" key="1">
    <citation type="journal article" date="2014" name="Nat. Genet.">
        <title>Whole-genome sequence of a flatfish provides insights into ZW sex chromosome evolution and adaptation to a benthic lifestyle.</title>
        <authorList>
            <person name="Chen S."/>
            <person name="Zhang G."/>
            <person name="Shao C."/>
            <person name="Huang Q."/>
            <person name="Liu G."/>
            <person name="Zhang P."/>
            <person name="Song W."/>
            <person name="An N."/>
            <person name="Chalopin D."/>
            <person name="Volff J.N."/>
            <person name="Hong Y."/>
            <person name="Li Q."/>
            <person name="Sha Z."/>
            <person name="Zhou H."/>
            <person name="Xie M."/>
            <person name="Yu Q."/>
            <person name="Liu Y."/>
            <person name="Xiang H."/>
            <person name="Wang N."/>
            <person name="Wu K."/>
            <person name="Yang C."/>
            <person name="Zhou Q."/>
            <person name="Liao X."/>
            <person name="Yang L."/>
            <person name="Hu Q."/>
            <person name="Zhang J."/>
            <person name="Meng L."/>
            <person name="Jin L."/>
            <person name="Tian Y."/>
            <person name="Lian J."/>
            <person name="Yang J."/>
            <person name="Miao G."/>
            <person name="Liu S."/>
            <person name="Liang Z."/>
            <person name="Yan F."/>
            <person name="Li Y."/>
            <person name="Sun B."/>
            <person name="Zhang H."/>
            <person name="Zhang J."/>
            <person name="Zhu Y."/>
            <person name="Du M."/>
            <person name="Zhao Y."/>
            <person name="Schartl M."/>
            <person name="Tang Q."/>
            <person name="Wang J."/>
        </authorList>
    </citation>
    <scope>NUCLEOTIDE SEQUENCE</scope>
</reference>
<feature type="coiled-coil region" evidence="9">
    <location>
        <begin position="829"/>
        <end position="856"/>
    </location>
</feature>
<feature type="region of interest" description="Disordered" evidence="10">
    <location>
        <begin position="561"/>
        <end position="586"/>
    </location>
</feature>
<feature type="compositionally biased region" description="Polar residues" evidence="10">
    <location>
        <begin position="908"/>
        <end position="918"/>
    </location>
</feature>
<evidence type="ECO:0000313" key="15">
    <source>
        <dbReference type="Proteomes" id="UP000265120"/>
    </source>
</evidence>
<dbReference type="InParanoid" id="A0A3P8WP56"/>
<reference evidence="14" key="3">
    <citation type="submission" date="2025-09" db="UniProtKB">
        <authorList>
            <consortium name="Ensembl"/>
        </authorList>
    </citation>
    <scope>IDENTIFICATION</scope>
</reference>
<dbReference type="InterPro" id="IPR043588">
    <property type="entry name" value="SSH-N"/>
</dbReference>
<evidence type="ECO:0000256" key="6">
    <source>
        <dbReference type="ARBA" id="ARBA00022912"/>
    </source>
</evidence>
<dbReference type="GeneID" id="103394996"/>
<keyword evidence="7" id="KW-0206">Cytoskeleton</keyword>
<dbReference type="Proteomes" id="UP000265120">
    <property type="component" value="Chromosome 19"/>
</dbReference>
<keyword evidence="4" id="KW-0963">Cytoplasm</keyword>
<dbReference type="PANTHER" id="PTHR45864:SF3">
    <property type="entry name" value="PROTEIN PHOSPHATASE SLINGSHOT HOMOLOG 2"/>
    <property type="match status" value="1"/>
</dbReference>
<feature type="compositionally biased region" description="Low complexity" evidence="10">
    <location>
        <begin position="1"/>
        <end position="24"/>
    </location>
</feature>
<feature type="compositionally biased region" description="Low complexity" evidence="10">
    <location>
        <begin position="522"/>
        <end position="534"/>
    </location>
</feature>
<evidence type="ECO:0000256" key="1">
    <source>
        <dbReference type="ARBA" id="ARBA00004245"/>
    </source>
</evidence>
<feature type="domain" description="Tyrosine specific protein phosphatases" evidence="12">
    <location>
        <begin position="374"/>
        <end position="428"/>
    </location>
</feature>
<feature type="domain" description="DEK-C" evidence="13">
    <location>
        <begin position="250"/>
        <end position="305"/>
    </location>
</feature>
<evidence type="ECO:0000256" key="3">
    <source>
        <dbReference type="ARBA" id="ARBA00013081"/>
    </source>
</evidence>
<dbReference type="InterPro" id="IPR016130">
    <property type="entry name" value="Tyr_Pase_AS"/>
</dbReference>
<feature type="region of interest" description="Disordered" evidence="10">
    <location>
        <begin position="1"/>
        <end position="37"/>
    </location>
</feature>
<feature type="compositionally biased region" description="Low complexity" evidence="10">
    <location>
        <begin position="1152"/>
        <end position="1163"/>
    </location>
</feature>
<feature type="compositionally biased region" description="Low complexity" evidence="10">
    <location>
        <begin position="892"/>
        <end position="907"/>
    </location>
</feature>
<dbReference type="PROSITE" id="PS50054">
    <property type="entry name" value="TYR_PHOSPHATASE_DUAL"/>
    <property type="match status" value="1"/>
</dbReference>
<dbReference type="FunFam" id="3.90.190.10:FF:000004">
    <property type="entry name" value="Protein phosphatase Slingshot homolog 2"/>
    <property type="match status" value="1"/>
</dbReference>
<evidence type="ECO:0000256" key="2">
    <source>
        <dbReference type="ARBA" id="ARBA00009580"/>
    </source>
</evidence>
<dbReference type="GO" id="GO:0005856">
    <property type="term" value="C:cytoskeleton"/>
    <property type="evidence" value="ECO:0007669"/>
    <property type="project" value="UniProtKB-SubCell"/>
</dbReference>
<accession>A0A3P8WP56</accession>
<dbReference type="Pfam" id="PF00782">
    <property type="entry name" value="DSPc"/>
    <property type="match status" value="1"/>
</dbReference>
<dbReference type="KEGG" id="csem:103394996"/>
<dbReference type="RefSeq" id="XP_008330745.1">
    <property type="nucleotide sequence ID" value="XM_008332523.3"/>
</dbReference>
<evidence type="ECO:0000256" key="7">
    <source>
        <dbReference type="ARBA" id="ARBA00023212"/>
    </source>
</evidence>
<dbReference type="CDD" id="cd14569">
    <property type="entry name" value="DSP_slingshot_2"/>
    <property type="match status" value="1"/>
</dbReference>
<dbReference type="CDD" id="cd11652">
    <property type="entry name" value="SSH-N"/>
    <property type="match status" value="1"/>
</dbReference>
<dbReference type="InterPro" id="IPR020422">
    <property type="entry name" value="TYR_PHOSPHATASE_DUAL_dom"/>
</dbReference>
<dbReference type="SUPFAM" id="SSF109715">
    <property type="entry name" value="DEK C-terminal domain"/>
    <property type="match status" value="1"/>
</dbReference>
<dbReference type="Pfam" id="PF23040">
    <property type="entry name" value="PH_SSH1-like_1st"/>
    <property type="match status" value="1"/>
</dbReference>
<keyword evidence="6" id="KW-0904">Protein phosphatase</keyword>
<evidence type="ECO:0000256" key="4">
    <source>
        <dbReference type="ARBA" id="ARBA00022490"/>
    </source>
</evidence>
<reference evidence="14" key="2">
    <citation type="submission" date="2025-08" db="UniProtKB">
        <authorList>
            <consortium name="Ensembl"/>
        </authorList>
    </citation>
    <scope>IDENTIFICATION</scope>
</reference>
<dbReference type="InterPro" id="IPR000387">
    <property type="entry name" value="Tyr_Pase_dom"/>
</dbReference>
<evidence type="ECO:0000259" key="12">
    <source>
        <dbReference type="PROSITE" id="PS50056"/>
    </source>
</evidence>
<dbReference type="SUPFAM" id="SSF52799">
    <property type="entry name" value="(Phosphotyrosine protein) phosphatases II"/>
    <property type="match status" value="1"/>
</dbReference>
<feature type="region of interest" description="Disordered" evidence="10">
    <location>
        <begin position="660"/>
        <end position="681"/>
    </location>
</feature>
<feature type="compositionally biased region" description="Polar residues" evidence="10">
    <location>
        <begin position="561"/>
        <end position="576"/>
    </location>
</feature>